<dbReference type="eggNOG" id="ENOG50338DK">
    <property type="taxonomic scope" value="Bacteria"/>
</dbReference>
<dbReference type="EMBL" id="MUGY01000010">
    <property type="protein sequence ID" value="OXA94156.1"/>
    <property type="molecule type" value="Genomic_DNA"/>
</dbReference>
<proteinExistence type="predicted"/>
<comment type="caution">
    <text evidence="1">The sequence shown here is derived from an EMBL/GenBank/DDBJ whole genome shotgun (WGS) entry which is preliminary data.</text>
</comment>
<reference evidence="2 4" key="2">
    <citation type="submission" date="2016-11" db="EMBL/GenBank/DDBJ databases">
        <title>Whole genomes of Flavobacteriaceae.</title>
        <authorList>
            <person name="Stine C."/>
            <person name="Li C."/>
            <person name="Tadesse D."/>
        </authorList>
    </citation>
    <scope>NUCLEOTIDE SEQUENCE [LARGE SCALE GENOMIC DNA]</scope>
    <source>
        <strain evidence="2 4">ATCC 29551</strain>
    </source>
</reference>
<reference evidence="1 3" key="1">
    <citation type="submission" date="2014-07" db="EMBL/GenBank/DDBJ databases">
        <title>Genome of Flavobacterium hydatis DSM 2063.</title>
        <authorList>
            <person name="Pipes S.E."/>
            <person name="Stropko S.J."/>
            <person name="Newman J.D."/>
        </authorList>
    </citation>
    <scope>NUCLEOTIDE SEQUENCE [LARGE SCALE GENOMIC DNA]</scope>
    <source>
        <strain evidence="1 3">DSM 2063</strain>
    </source>
</reference>
<dbReference type="EMBL" id="JPRM01000029">
    <property type="protein sequence ID" value="KFF13223.1"/>
    <property type="molecule type" value="Genomic_DNA"/>
</dbReference>
<name>A0A086A959_FLAHY</name>
<dbReference type="STRING" id="991.IW20_18185"/>
<organism evidence="1 3">
    <name type="scientific">Flavobacterium hydatis</name>
    <name type="common">Cytophaga aquatilis</name>
    <dbReference type="NCBI Taxonomy" id="991"/>
    <lineage>
        <taxon>Bacteria</taxon>
        <taxon>Pseudomonadati</taxon>
        <taxon>Bacteroidota</taxon>
        <taxon>Flavobacteriia</taxon>
        <taxon>Flavobacteriales</taxon>
        <taxon>Flavobacteriaceae</taxon>
        <taxon>Flavobacterium</taxon>
    </lineage>
</organism>
<dbReference type="Proteomes" id="UP000028712">
    <property type="component" value="Unassembled WGS sequence"/>
</dbReference>
<evidence type="ECO:0000313" key="3">
    <source>
        <dbReference type="Proteomes" id="UP000028712"/>
    </source>
</evidence>
<keyword evidence="4" id="KW-1185">Reference proteome</keyword>
<evidence type="ECO:0000313" key="2">
    <source>
        <dbReference type="EMBL" id="OXA94156.1"/>
    </source>
</evidence>
<accession>A0A086A959</accession>
<sequence>MRKVIPYIFIFLIVSNTGFFQQFYKLPVLIEHFKEHQQIRSVSFIDFLAMHYWGEDQNDNDADRDMQLPFKNISGYSLHLVFIPTEKQTIYIPFNIRLKESNIIPFTSNLYSNPALFSVFRPPVA</sequence>
<evidence type="ECO:0000313" key="1">
    <source>
        <dbReference type="EMBL" id="KFF13223.1"/>
    </source>
</evidence>
<dbReference type="Proteomes" id="UP000198424">
    <property type="component" value="Unassembled WGS sequence"/>
</dbReference>
<dbReference type="OrthoDB" id="894042at2"/>
<gene>
    <name evidence="2" type="ORF">B0A62_10880</name>
    <name evidence="1" type="ORF">IW20_18185</name>
</gene>
<protein>
    <submittedName>
        <fullName evidence="1">Uncharacterized protein</fullName>
    </submittedName>
</protein>
<dbReference type="AlphaFoldDB" id="A0A086A959"/>
<evidence type="ECO:0000313" key="4">
    <source>
        <dbReference type="Proteomes" id="UP000198424"/>
    </source>
</evidence>